<feature type="coiled-coil region" evidence="1">
    <location>
        <begin position="500"/>
        <end position="641"/>
    </location>
</feature>
<dbReference type="Gene3D" id="1.10.418.10">
    <property type="entry name" value="Calponin-like domain"/>
    <property type="match status" value="2"/>
</dbReference>
<keyword evidence="3" id="KW-1133">Transmembrane helix</keyword>
<feature type="coiled-coil region" evidence="1">
    <location>
        <begin position="298"/>
        <end position="397"/>
    </location>
</feature>
<feature type="coiled-coil region" evidence="1">
    <location>
        <begin position="213"/>
        <end position="247"/>
    </location>
</feature>
<dbReference type="PANTHER" id="PTHR18947:SF28">
    <property type="entry name" value="GIRDIN, ISOFORM A"/>
    <property type="match status" value="1"/>
</dbReference>
<feature type="compositionally biased region" description="Acidic residues" evidence="2">
    <location>
        <begin position="1289"/>
        <end position="1298"/>
    </location>
</feature>
<evidence type="ECO:0000256" key="3">
    <source>
        <dbReference type="SAM" id="Phobius"/>
    </source>
</evidence>
<dbReference type="GO" id="GO:0031122">
    <property type="term" value="P:cytoplasmic microtubule organization"/>
    <property type="evidence" value="ECO:0007669"/>
    <property type="project" value="TreeGrafter"/>
</dbReference>
<feature type="coiled-coil region" evidence="1">
    <location>
        <begin position="666"/>
        <end position="769"/>
    </location>
</feature>
<dbReference type="SUPFAM" id="SSF53187">
    <property type="entry name" value="Zn-dependent exopeptidases"/>
    <property type="match status" value="1"/>
</dbReference>
<evidence type="ECO:0000256" key="2">
    <source>
        <dbReference type="SAM" id="MobiDB-lite"/>
    </source>
</evidence>
<dbReference type="PANTHER" id="PTHR18947">
    <property type="entry name" value="HOOK PROTEINS"/>
    <property type="match status" value="1"/>
</dbReference>
<dbReference type="InterPro" id="IPR002933">
    <property type="entry name" value="Peptidase_M20"/>
</dbReference>
<dbReference type="SUPFAM" id="SSF55031">
    <property type="entry name" value="Bacterial exopeptidase dimerisation domain"/>
    <property type="match status" value="1"/>
</dbReference>
<dbReference type="InterPro" id="IPR036264">
    <property type="entry name" value="Bact_exopeptidase_dim_dom"/>
</dbReference>
<gene>
    <name evidence="4" type="ORF">VCS650_LOCUS15067</name>
</gene>
<evidence type="ECO:0000313" key="5">
    <source>
        <dbReference type="Proteomes" id="UP000663891"/>
    </source>
</evidence>
<organism evidence="4 5">
    <name type="scientific">Adineta steineri</name>
    <dbReference type="NCBI Taxonomy" id="433720"/>
    <lineage>
        <taxon>Eukaryota</taxon>
        <taxon>Metazoa</taxon>
        <taxon>Spiralia</taxon>
        <taxon>Gnathifera</taxon>
        <taxon>Rotifera</taxon>
        <taxon>Eurotatoria</taxon>
        <taxon>Bdelloidea</taxon>
        <taxon>Adinetida</taxon>
        <taxon>Adinetidae</taxon>
        <taxon>Adineta</taxon>
    </lineage>
</organism>
<dbReference type="EMBL" id="CAJNON010000129">
    <property type="protein sequence ID" value="CAF1007369.1"/>
    <property type="molecule type" value="Genomic_DNA"/>
</dbReference>
<feature type="transmembrane region" description="Helical" evidence="3">
    <location>
        <begin position="84"/>
        <end position="102"/>
    </location>
</feature>
<comment type="caution">
    <text evidence="4">The sequence shown here is derived from an EMBL/GenBank/DDBJ whole genome shotgun (WGS) entry which is preliminary data.</text>
</comment>
<evidence type="ECO:0000256" key="1">
    <source>
        <dbReference type="SAM" id="Coils"/>
    </source>
</evidence>
<dbReference type="OrthoDB" id="10254988at2759"/>
<feature type="region of interest" description="Disordered" evidence="2">
    <location>
        <begin position="1230"/>
        <end position="1351"/>
    </location>
</feature>
<feature type="coiled-coil region" evidence="1">
    <location>
        <begin position="817"/>
        <end position="969"/>
    </location>
</feature>
<dbReference type="GO" id="GO:0030705">
    <property type="term" value="P:cytoskeleton-dependent intracellular transport"/>
    <property type="evidence" value="ECO:0007669"/>
    <property type="project" value="TreeGrafter"/>
</dbReference>
<dbReference type="GO" id="GO:0051959">
    <property type="term" value="F:dynein light intermediate chain binding"/>
    <property type="evidence" value="ECO:0007669"/>
    <property type="project" value="TreeGrafter"/>
</dbReference>
<reference evidence="4" key="1">
    <citation type="submission" date="2021-02" db="EMBL/GenBank/DDBJ databases">
        <authorList>
            <person name="Nowell W R."/>
        </authorList>
    </citation>
    <scope>NUCLEOTIDE SEQUENCE</scope>
</reference>
<evidence type="ECO:0000313" key="4">
    <source>
        <dbReference type="EMBL" id="CAF1007369.1"/>
    </source>
</evidence>
<name>A0A814HCT0_9BILA</name>
<keyword evidence="1" id="KW-0175">Coiled coil</keyword>
<proteinExistence type="predicted"/>
<keyword evidence="3" id="KW-0812">Transmembrane</keyword>
<feature type="coiled-coil region" evidence="1">
    <location>
        <begin position="1050"/>
        <end position="1172"/>
    </location>
</feature>
<dbReference type="SUPFAM" id="SSF116907">
    <property type="entry name" value="Hook domain"/>
    <property type="match status" value="1"/>
</dbReference>
<dbReference type="Proteomes" id="UP000663891">
    <property type="component" value="Unassembled WGS sequence"/>
</dbReference>
<keyword evidence="3" id="KW-0472">Membrane</keyword>
<dbReference type="GO" id="GO:0008017">
    <property type="term" value="F:microtubule binding"/>
    <property type="evidence" value="ECO:0007669"/>
    <property type="project" value="TreeGrafter"/>
</dbReference>
<accession>A0A814HCT0</accession>
<feature type="compositionally biased region" description="Basic and acidic residues" evidence="2">
    <location>
        <begin position="1266"/>
        <end position="1277"/>
    </location>
</feature>
<dbReference type="GO" id="GO:0016787">
    <property type="term" value="F:hydrolase activity"/>
    <property type="evidence" value="ECO:0007669"/>
    <property type="project" value="InterPro"/>
</dbReference>
<dbReference type="GO" id="GO:0005737">
    <property type="term" value="C:cytoplasm"/>
    <property type="evidence" value="ECO:0007669"/>
    <property type="project" value="TreeGrafter"/>
</dbReference>
<feature type="compositionally biased region" description="Polar residues" evidence="2">
    <location>
        <begin position="1230"/>
        <end position="1261"/>
    </location>
</feature>
<dbReference type="GO" id="GO:0005813">
    <property type="term" value="C:centrosome"/>
    <property type="evidence" value="ECO:0007669"/>
    <property type="project" value="TreeGrafter"/>
</dbReference>
<feature type="compositionally biased region" description="Polar residues" evidence="2">
    <location>
        <begin position="1302"/>
        <end position="1330"/>
    </location>
</feature>
<protein>
    <submittedName>
        <fullName evidence="4">Uncharacterized protein</fullName>
    </submittedName>
</protein>
<sequence>MNTISTVTRDISEFLKHPLIIWAENFIKIENKLSYEQLINSTCFHAIIRSIDPRLQNSRLPNEASDTSSRLVNLDFILRSIRSFVQVGLMSFFYFCFCIAMLCLPKDVLRYTIVAKLPNIYIIAHEPYTEYSFDEIERVLLLLFACSVSGGDQKDIHIQHLTTLDESIQQSLMPHIEELTNEINTIVQPQEYFFNDDFNTDNDKRLKCLFINLLNLINERDHYFEEILELEQDKDTLKQKLELYQSSSSNLINIGAGGGTNSGTNLHSTLSQTSLNTFLNDLETKNPGIEITDYKAKMRQMKSDLDDKMDIIETMREEFDLLQIELNRIKTENISLTQDARLVRVYRDEIDTLNHKLREKDKHELELERYNKRFNEFDTLKNRVEELETENQILTQTQTHFDEQIKEYRCRINEMLQSETEIMKFKHDIETITNERDLIQEKLSNLLEDKVRLELDLNSTTHTVDTLNSELRQVKFRHDNDDSRSLSISFQIQQTIKSRLLKYDLENKQLNDQLTALKERYEIDMHMKRIDEEKQNIHIQLLNEQIHEYLNNLQCLEVKNDQLAKEKLSLHNQIQDHRIEYEKTRSEYEAHNKHLQLKLNTIQQREQMETTAKFQDIEQENKRLQDRLGEMMQQISQLQIEHDHLTIVKERECALNERIINLQLKYDQLAREHLTTEKRCEMYEKNLKHYETLEHDYLELKHNNECYSRQIAHVNNLEKELIDKQLQYEQLEKENFDFKKQVKQLNEYRLNEEENIRQLKTDYLLLKQRYNEEQFDELTKKLNDACDLTRQIQIKLKKKQDETENLKKTITQNELYIEKLKNDVKHEMDLREELQEKLLNDITVEINENEEKRKTEQVAEMQQRLELALKSDKVHTSIQRSLKETIETLNHHIQDLQSDKSRLQTDLQQATLRIESLQTENLKQHQLNEQIENDRTIALNSCQHFQQTNEQLINDHDQLQKLYTKLEHEFDTTINQLTDQRTTNRMLTKECKYLQMELDTIVKEKQNLLNRISYLLKQIHQYENKLAEQKPFDEQYLLLQKQYEIQTNDFQDAININQNLKQQLDELKLELSKTRSDFATIQMKYTNVNAEYANLISKYEFLEQQTERTEEEKSQLIEQLHNLVQQNQNVLAQALSNKDLFHEEARGYLEQLHQLMRQKELLEMKIMEQYKNMTIHKPRRSRGLIQSVSRKTRNILDRLANRRTRTSSADGQLYHGDLNERAISPCSSLADNASTPISHARSTTPDVISSSLTSARHNQPLASEIYKNRKETDRLHQSTDSLADSSSKDEEEDEEEREESLVTDNTKSSTPIRIGLQSKTSEFILNNHRQSPFRPIRDSPVSAPNQEDRPNVIVTAGNGPSKFLFVGHMDTVNVEDETQWSFPPFAGSIDDKTQRLIGRGSCDNKGGIVCALYTLYLLQQIIDEEKLNISIQLACVVDEESGACSSIGVRYLLDRKLISGSGAIYVYPGTIFNGGGFVSVVPSNASAMVDIRLMPSTSVKNILQTIEDIVKTIIDERNEFYRKMTPNSNLSARLSASITIKNQLPAAAIDSNHALVLSCVNAVKKILNITPTTNGCGPANEGYMLIDSGIPTICGFGPIGGNVHGVDEWISVPSMAQTVDIYLDIVSNYCQLFG</sequence>
<feature type="coiled-coil region" evidence="1">
    <location>
        <begin position="429"/>
        <end position="456"/>
    </location>
</feature>
<dbReference type="Gene3D" id="3.40.630.10">
    <property type="entry name" value="Zn peptidases"/>
    <property type="match status" value="2"/>
</dbReference>
<dbReference type="Pfam" id="PF01546">
    <property type="entry name" value="Peptidase_M20"/>
    <property type="match status" value="1"/>
</dbReference>
<dbReference type="InterPro" id="IPR036872">
    <property type="entry name" value="CH_dom_sf"/>
</dbReference>